<dbReference type="WBParaSite" id="Csp11.Scaffold549.g3585.t1">
    <property type="protein sequence ID" value="Csp11.Scaffold549.g3585.t1"/>
    <property type="gene ID" value="Csp11.Scaffold549.g3585"/>
</dbReference>
<sequence length="216" mass="24700">MNMDMNNMNHEQIVALLRAPPGANAVAFPPVLRRRMEEIHDFEFGFEDVQAAPQPVAAPPPRDHVDTLNSLHDRTVAALTQIQDKVEQTMVISQATFDSLVTVQEIDHDLAVMFDPQIESNIFGDVCRGETFLKNLKKFPSTWRVFDAFYHAAAQITGRVSCSSSDQMMMFSMKWNTSKRHFIISKINHITDDSIFPPPIYGREQMPIHEFRPRDI</sequence>
<dbReference type="Proteomes" id="UP000095282">
    <property type="component" value="Unplaced"/>
</dbReference>
<name>A0A1I7T8Y0_9PELO</name>
<protein>
    <submittedName>
        <fullName evidence="2">Polyprotein</fullName>
    </submittedName>
</protein>
<reference evidence="2" key="1">
    <citation type="submission" date="2016-11" db="UniProtKB">
        <authorList>
            <consortium name="WormBaseParasite"/>
        </authorList>
    </citation>
    <scope>IDENTIFICATION</scope>
</reference>
<dbReference type="AlphaFoldDB" id="A0A1I7T8Y0"/>
<keyword evidence="1" id="KW-1185">Reference proteome</keyword>
<dbReference type="eggNOG" id="ENOG502TJQF">
    <property type="taxonomic scope" value="Eukaryota"/>
</dbReference>
<proteinExistence type="predicted"/>
<accession>A0A1I7T8Y0</accession>
<evidence type="ECO:0000313" key="1">
    <source>
        <dbReference type="Proteomes" id="UP000095282"/>
    </source>
</evidence>
<evidence type="ECO:0000313" key="2">
    <source>
        <dbReference type="WBParaSite" id="Csp11.Scaffold549.g3585.t1"/>
    </source>
</evidence>
<organism evidence="1 2">
    <name type="scientific">Caenorhabditis tropicalis</name>
    <dbReference type="NCBI Taxonomy" id="1561998"/>
    <lineage>
        <taxon>Eukaryota</taxon>
        <taxon>Metazoa</taxon>
        <taxon>Ecdysozoa</taxon>
        <taxon>Nematoda</taxon>
        <taxon>Chromadorea</taxon>
        <taxon>Rhabditida</taxon>
        <taxon>Rhabditina</taxon>
        <taxon>Rhabditomorpha</taxon>
        <taxon>Rhabditoidea</taxon>
        <taxon>Rhabditidae</taxon>
        <taxon>Peloderinae</taxon>
        <taxon>Caenorhabditis</taxon>
    </lineage>
</organism>